<proteinExistence type="predicted"/>
<dbReference type="Proteomes" id="UP000695000">
    <property type="component" value="Unplaced"/>
</dbReference>
<dbReference type="GeneID" id="108567496"/>
<keyword evidence="1" id="KW-0479">Metal-binding</keyword>
<feature type="domain" description="C2H2-type" evidence="2">
    <location>
        <begin position="72"/>
        <end position="100"/>
    </location>
</feature>
<keyword evidence="3" id="KW-1185">Reference proteome</keyword>
<evidence type="ECO:0000259" key="2">
    <source>
        <dbReference type="PROSITE" id="PS50157"/>
    </source>
</evidence>
<organism evidence="3 4">
    <name type="scientific">Nicrophorus vespilloides</name>
    <name type="common">Boreal carrion beetle</name>
    <dbReference type="NCBI Taxonomy" id="110193"/>
    <lineage>
        <taxon>Eukaryota</taxon>
        <taxon>Metazoa</taxon>
        <taxon>Ecdysozoa</taxon>
        <taxon>Arthropoda</taxon>
        <taxon>Hexapoda</taxon>
        <taxon>Insecta</taxon>
        <taxon>Pterygota</taxon>
        <taxon>Neoptera</taxon>
        <taxon>Endopterygota</taxon>
        <taxon>Coleoptera</taxon>
        <taxon>Polyphaga</taxon>
        <taxon>Staphyliniformia</taxon>
        <taxon>Silphidae</taxon>
        <taxon>Nicrophorinae</taxon>
        <taxon>Nicrophorus</taxon>
    </lineage>
</organism>
<dbReference type="RefSeq" id="XP_017783480.1">
    <property type="nucleotide sequence ID" value="XM_017927991.1"/>
</dbReference>
<evidence type="ECO:0000256" key="1">
    <source>
        <dbReference type="PROSITE-ProRule" id="PRU00042"/>
    </source>
</evidence>
<gene>
    <name evidence="4" type="primary">LOC108567496</name>
</gene>
<dbReference type="InterPro" id="IPR013087">
    <property type="entry name" value="Znf_C2H2_type"/>
</dbReference>
<protein>
    <submittedName>
        <fullName evidence="4">Gastrula zinc finger protein XlCGF44.2-like</fullName>
    </submittedName>
</protein>
<evidence type="ECO:0000313" key="3">
    <source>
        <dbReference type="Proteomes" id="UP000695000"/>
    </source>
</evidence>
<evidence type="ECO:0000313" key="4">
    <source>
        <dbReference type="RefSeq" id="XP_017783480.1"/>
    </source>
</evidence>
<reference evidence="4" key="1">
    <citation type="submission" date="2025-08" db="UniProtKB">
        <authorList>
            <consortium name="RefSeq"/>
        </authorList>
    </citation>
    <scope>IDENTIFICATION</scope>
    <source>
        <tissue evidence="4">Whole Larva</tissue>
    </source>
</reference>
<name>A0ABM1N9I0_NICVS</name>
<dbReference type="PROSITE" id="PS00028">
    <property type="entry name" value="ZINC_FINGER_C2H2_1"/>
    <property type="match status" value="1"/>
</dbReference>
<dbReference type="SMART" id="SM00355">
    <property type="entry name" value="ZnF_C2H2"/>
    <property type="match status" value="3"/>
</dbReference>
<sequence length="153" mass="17825">MSLYSHLNLDCEMTSSRFTCKECDGVFKRRFTLKSFFFLDGNRVCPQCLKVYKNENTLHVHQAFDCGKMKTYSCTVCSYQSKRKYNLKQHFFKRHPTSNPYYCRTKVSCPKCNLVCSTKKILYAHLAKHCVKSPTSSEFVACDVKPDPLEIDQ</sequence>
<keyword evidence="1" id="KW-0863">Zinc-finger</keyword>
<accession>A0ABM1N9I0</accession>
<dbReference type="Gene3D" id="3.30.160.60">
    <property type="entry name" value="Classic Zinc Finger"/>
    <property type="match status" value="1"/>
</dbReference>
<keyword evidence="1" id="KW-0862">Zinc</keyword>
<dbReference type="PROSITE" id="PS50157">
    <property type="entry name" value="ZINC_FINGER_C2H2_2"/>
    <property type="match status" value="1"/>
</dbReference>